<keyword evidence="1" id="KW-1133">Transmembrane helix</keyword>
<keyword evidence="1" id="KW-0472">Membrane</keyword>
<organism evidence="2">
    <name type="scientific">hydrothermal vent metagenome</name>
    <dbReference type="NCBI Taxonomy" id="652676"/>
    <lineage>
        <taxon>unclassified sequences</taxon>
        <taxon>metagenomes</taxon>
        <taxon>ecological metagenomes</taxon>
    </lineage>
</organism>
<keyword evidence="1" id="KW-0812">Transmembrane</keyword>
<proteinExistence type="predicted"/>
<evidence type="ECO:0000256" key="1">
    <source>
        <dbReference type="SAM" id="Phobius"/>
    </source>
</evidence>
<gene>
    <name evidence="2" type="ORF">MNBD_GAMMA26-503</name>
</gene>
<evidence type="ECO:0000313" key="2">
    <source>
        <dbReference type="EMBL" id="VAX11596.1"/>
    </source>
</evidence>
<feature type="transmembrane region" description="Helical" evidence="1">
    <location>
        <begin position="58"/>
        <end position="75"/>
    </location>
</feature>
<dbReference type="AlphaFoldDB" id="A0A3B1AZU8"/>
<accession>A0A3B1AZU8</accession>
<dbReference type="EMBL" id="UOFX01000088">
    <property type="protein sequence ID" value="VAX11596.1"/>
    <property type="molecule type" value="Genomic_DNA"/>
</dbReference>
<protein>
    <submittedName>
        <fullName evidence="2">Uncharacterized protein</fullName>
    </submittedName>
</protein>
<sequence>MKQNHIDKAVKEHYQQQALAPEVMARMVAIADSVTQNSRQHEQKANFWRRRWWLQRNLSLAASVVIALLVIPWLWGDDDRLLVRVAQEVALNHNKQLSSEYVFDSYQELISVMSKLDFELVHPVRLQQAGYQITGSRYCSIQGGIAAQIQLRAGDGEIVTLYQTRLNSTLALLDGQHYAVDNIHVQTWQEGDVFFSFASAVKQGEANKGILKK</sequence>
<reference evidence="2" key="1">
    <citation type="submission" date="2018-06" db="EMBL/GenBank/DDBJ databases">
        <authorList>
            <person name="Zhirakovskaya E."/>
        </authorList>
    </citation>
    <scope>NUCLEOTIDE SEQUENCE</scope>
</reference>
<name>A0A3B1AZU8_9ZZZZ</name>
<feature type="non-terminal residue" evidence="2">
    <location>
        <position position="213"/>
    </location>
</feature>